<dbReference type="GeneID" id="27315599"/>
<reference evidence="3 4" key="1">
    <citation type="submission" date="2015-01" db="EMBL/GenBank/DDBJ databases">
        <title>The Genome Sequence of Ochroconis gallopava CBS43764.</title>
        <authorList>
            <consortium name="The Broad Institute Genomics Platform"/>
            <person name="Cuomo C."/>
            <person name="de Hoog S."/>
            <person name="Gorbushina A."/>
            <person name="Stielow B."/>
            <person name="Teixiera M."/>
            <person name="Abouelleil A."/>
            <person name="Chapman S.B."/>
            <person name="Priest M."/>
            <person name="Young S.K."/>
            <person name="Wortman J."/>
            <person name="Nusbaum C."/>
            <person name="Birren B."/>
        </authorList>
    </citation>
    <scope>NUCLEOTIDE SEQUENCE [LARGE SCALE GENOMIC DNA]</scope>
    <source>
        <strain evidence="3 4">CBS 43764</strain>
    </source>
</reference>
<name>A0A0D2A399_9PEZI</name>
<accession>A0A0D2A399</accession>
<dbReference type="CDD" id="cd11717">
    <property type="entry name" value="THUMP_THUMPD1_like"/>
    <property type="match status" value="1"/>
</dbReference>
<evidence type="ECO:0000313" key="4">
    <source>
        <dbReference type="Proteomes" id="UP000053259"/>
    </source>
</evidence>
<dbReference type="AlphaFoldDB" id="A0A0D2A399"/>
<dbReference type="EMBL" id="KN847559">
    <property type="protein sequence ID" value="KIW00870.1"/>
    <property type="molecule type" value="Genomic_DNA"/>
</dbReference>
<protein>
    <recommendedName>
        <fullName evidence="2">THUMP domain-containing protein</fullName>
    </recommendedName>
</protein>
<evidence type="ECO:0000259" key="2">
    <source>
        <dbReference type="Pfam" id="PF02926"/>
    </source>
</evidence>
<dbReference type="InParanoid" id="A0A0D2A399"/>
<dbReference type="Pfam" id="PF02926">
    <property type="entry name" value="THUMP"/>
    <property type="match status" value="1"/>
</dbReference>
<dbReference type="GO" id="GO:0006400">
    <property type="term" value="P:tRNA modification"/>
    <property type="evidence" value="ECO:0007669"/>
    <property type="project" value="InterPro"/>
</dbReference>
<dbReference type="PANTHER" id="PTHR13452:SF10">
    <property type="entry name" value="THUMP DOMAIN-CONTAINING PROTEIN 1"/>
    <property type="match status" value="1"/>
</dbReference>
<dbReference type="RefSeq" id="XP_016210739.1">
    <property type="nucleotide sequence ID" value="XM_016361413.1"/>
</dbReference>
<gene>
    <name evidence="3" type="ORF">PV09_07626</name>
</gene>
<evidence type="ECO:0000313" key="3">
    <source>
        <dbReference type="EMBL" id="KIW00870.1"/>
    </source>
</evidence>
<dbReference type="FunCoup" id="A0A0D2A399">
    <property type="interactions" value="849"/>
</dbReference>
<dbReference type="OrthoDB" id="367221at2759"/>
<sequence>MASVEKRKADASAGEGTGRKKAKKLWTTPKQGKGWQPRESHVKKEIEPGDVGIWATCNRGREAKCVAELKDLFQEYAETMYGVNDAPAKAKEALPDGLDVDAELEEELRELRKAETKQLFTSVKLDTQCLVFFKVLPPVEPVSFVHRICRDAASSASRKQSRSVQRLTPMTLMGKATRTGLDEVARKVLAPHFHGTPAASKKFAIRPSIRNNQTLTRDDVIKQVAEVVGPSHSVDLRAYDLLILVEIYKSDFDELKRYNLAEIYAPTPRAAGRDGAAMEG</sequence>
<dbReference type="VEuPathDB" id="FungiDB:PV09_07626"/>
<feature type="domain" description="THUMP" evidence="2">
    <location>
        <begin position="181"/>
        <end position="250"/>
    </location>
</feature>
<keyword evidence="4" id="KW-1185">Reference proteome</keyword>
<feature type="compositionally biased region" description="Basic and acidic residues" evidence="1">
    <location>
        <begin position="1"/>
        <end position="10"/>
    </location>
</feature>
<organism evidence="3 4">
    <name type="scientific">Verruconis gallopava</name>
    <dbReference type="NCBI Taxonomy" id="253628"/>
    <lineage>
        <taxon>Eukaryota</taxon>
        <taxon>Fungi</taxon>
        <taxon>Dikarya</taxon>
        <taxon>Ascomycota</taxon>
        <taxon>Pezizomycotina</taxon>
        <taxon>Dothideomycetes</taxon>
        <taxon>Pleosporomycetidae</taxon>
        <taxon>Venturiales</taxon>
        <taxon>Sympoventuriaceae</taxon>
        <taxon>Verruconis</taxon>
    </lineage>
</organism>
<dbReference type="InterPro" id="IPR040183">
    <property type="entry name" value="THUMPD1-like"/>
</dbReference>
<evidence type="ECO:0000256" key="1">
    <source>
        <dbReference type="SAM" id="MobiDB-lite"/>
    </source>
</evidence>
<dbReference type="FunFam" id="3.30.2300.10:FF:000001">
    <property type="entry name" value="THUMP domain-containing protein 1"/>
    <property type="match status" value="1"/>
</dbReference>
<dbReference type="SUPFAM" id="SSF143437">
    <property type="entry name" value="THUMP domain-like"/>
    <property type="match status" value="1"/>
</dbReference>
<dbReference type="HOGENOM" id="CLU_039352_2_2_1"/>
<dbReference type="PANTHER" id="PTHR13452">
    <property type="entry name" value="THUMP DOMAIN CONTAINING PROTEIN 1-RELATED"/>
    <property type="match status" value="1"/>
</dbReference>
<dbReference type="InterPro" id="IPR004114">
    <property type="entry name" value="THUMP_dom"/>
</dbReference>
<dbReference type="Proteomes" id="UP000053259">
    <property type="component" value="Unassembled WGS sequence"/>
</dbReference>
<feature type="region of interest" description="Disordered" evidence="1">
    <location>
        <begin position="1"/>
        <end position="42"/>
    </location>
</feature>
<dbReference type="STRING" id="253628.A0A0D2A399"/>
<dbReference type="GO" id="GO:0003723">
    <property type="term" value="F:RNA binding"/>
    <property type="evidence" value="ECO:0007669"/>
    <property type="project" value="InterPro"/>
</dbReference>
<dbReference type="Gene3D" id="3.30.2300.10">
    <property type="entry name" value="THUMP superfamily"/>
    <property type="match status" value="1"/>
</dbReference>
<proteinExistence type="predicted"/>